<keyword evidence="2" id="KW-1185">Reference proteome</keyword>
<evidence type="ECO:0000313" key="2">
    <source>
        <dbReference type="Proteomes" id="UP000824533"/>
    </source>
</evidence>
<comment type="caution">
    <text evidence="1">The sequence shown here is derived from an EMBL/GenBank/DDBJ whole genome shotgun (WGS) entry which is preliminary data.</text>
</comment>
<dbReference type="Proteomes" id="UP000824533">
    <property type="component" value="Linkage Group LG03"/>
</dbReference>
<gene>
    <name evidence="1" type="ORF">K1T71_002204</name>
</gene>
<protein>
    <submittedName>
        <fullName evidence="1">Uncharacterized protein</fullName>
    </submittedName>
</protein>
<evidence type="ECO:0000313" key="1">
    <source>
        <dbReference type="EMBL" id="KAJ0182835.1"/>
    </source>
</evidence>
<name>A0ACC1DG02_9NEOP</name>
<accession>A0ACC1DG02</accession>
<sequence length="484" mass="54421">MPEQNSKFELKKLSEESLTRQPEEVFDIICKLGEGSYGSVYKALHKESGQVLAIKQVPVDTDLQEIIKEISIMQQCDSPYVVKYYGSYFKNTDLWIVMEYCGAGSVSDIMRLRKKTLSEDEIATILCDTLKGLEYLHRRRKIHRDIKAGNILLNTEGHAKLADFGVAGQLTDTMAKRNTVIGTPFWMAPEVIQEIGYDCVADIWSLGITALEMAEGKPPYGDIHPMRAIFMIPTKPPPSFREPDQWSPEFIDFVSQCLVKNPDERATAEYLLTHEFIGNAKQPSILSTMIAEAREIRESQPYRSHAHNNNPNAKTIAAGDGYDEETMKKRDDGTLVPNRGDGTAELAADLGTMVINEPDADLATMKSVWDRPQSSPLYITHNTSVLNLGIYNVCVCLPIIYLLLLFLSSAALGAEGGVSFQRALAEEGNLEFLAYLSLCELEARMARLDAEMESEIDTLRARYTRKRQPILDAIHLKRKRQQNF</sequence>
<organism evidence="1 2">
    <name type="scientific">Dendrolimus kikuchii</name>
    <dbReference type="NCBI Taxonomy" id="765133"/>
    <lineage>
        <taxon>Eukaryota</taxon>
        <taxon>Metazoa</taxon>
        <taxon>Ecdysozoa</taxon>
        <taxon>Arthropoda</taxon>
        <taxon>Hexapoda</taxon>
        <taxon>Insecta</taxon>
        <taxon>Pterygota</taxon>
        <taxon>Neoptera</taxon>
        <taxon>Endopterygota</taxon>
        <taxon>Lepidoptera</taxon>
        <taxon>Glossata</taxon>
        <taxon>Ditrysia</taxon>
        <taxon>Bombycoidea</taxon>
        <taxon>Lasiocampidae</taxon>
        <taxon>Dendrolimus</taxon>
    </lineage>
</organism>
<proteinExistence type="predicted"/>
<reference evidence="1 2" key="1">
    <citation type="journal article" date="2021" name="Front. Genet.">
        <title>Chromosome-Level Genome Assembly Reveals Significant Gene Expansion in the Toll and IMD Signaling Pathways of Dendrolimus kikuchii.</title>
        <authorList>
            <person name="Zhou J."/>
            <person name="Wu P."/>
            <person name="Xiong Z."/>
            <person name="Liu N."/>
            <person name="Zhao N."/>
            <person name="Ji M."/>
            <person name="Qiu Y."/>
            <person name="Yang B."/>
        </authorList>
    </citation>
    <scope>NUCLEOTIDE SEQUENCE [LARGE SCALE GENOMIC DNA]</scope>
    <source>
        <strain evidence="1">Ann1</strain>
    </source>
</reference>
<dbReference type="EMBL" id="CM034389">
    <property type="protein sequence ID" value="KAJ0182835.1"/>
    <property type="molecule type" value="Genomic_DNA"/>
</dbReference>